<keyword evidence="1" id="KW-0812">Transmembrane</keyword>
<accession>A0ABD5RHW3</accession>
<feature type="transmembrane region" description="Helical" evidence="1">
    <location>
        <begin position="26"/>
        <end position="49"/>
    </location>
</feature>
<evidence type="ECO:0000313" key="3">
    <source>
        <dbReference type="Proteomes" id="UP001596099"/>
    </source>
</evidence>
<feature type="transmembrane region" description="Helical" evidence="1">
    <location>
        <begin position="55"/>
        <end position="81"/>
    </location>
</feature>
<gene>
    <name evidence="2" type="ORF">ACFPYI_01730</name>
</gene>
<dbReference type="RefSeq" id="WP_247418669.1">
    <property type="nucleotide sequence ID" value="NZ_JALLGW010000002.1"/>
</dbReference>
<name>A0ABD5RHW3_9EURY</name>
<dbReference type="Proteomes" id="UP001596099">
    <property type="component" value="Unassembled WGS sequence"/>
</dbReference>
<organism evidence="2 3">
    <name type="scientific">Halomarina salina</name>
    <dbReference type="NCBI Taxonomy" id="1872699"/>
    <lineage>
        <taxon>Archaea</taxon>
        <taxon>Methanobacteriati</taxon>
        <taxon>Methanobacteriota</taxon>
        <taxon>Stenosarchaea group</taxon>
        <taxon>Halobacteria</taxon>
        <taxon>Halobacteriales</taxon>
        <taxon>Natronomonadaceae</taxon>
        <taxon>Halomarina</taxon>
    </lineage>
</organism>
<keyword evidence="1" id="KW-0472">Membrane</keyword>
<keyword evidence="1" id="KW-1133">Transmembrane helix</keyword>
<reference evidence="2 3" key="1">
    <citation type="journal article" date="2019" name="Int. J. Syst. Evol. Microbiol.">
        <title>The Global Catalogue of Microorganisms (GCM) 10K type strain sequencing project: providing services to taxonomists for standard genome sequencing and annotation.</title>
        <authorList>
            <consortium name="The Broad Institute Genomics Platform"/>
            <consortium name="The Broad Institute Genome Sequencing Center for Infectious Disease"/>
            <person name="Wu L."/>
            <person name="Ma J."/>
        </authorList>
    </citation>
    <scope>NUCLEOTIDE SEQUENCE [LARGE SCALE GENOMIC DNA]</scope>
    <source>
        <strain evidence="2 3">CGMCC 1.12543</strain>
    </source>
</reference>
<sequence length="86" mass="8853">MRSDTLHDDDPFDEDPKEQFQKVSKAAIGVLISGSLAAIVGGILVWMAASPAIGLWAVPVAIIVAIGAFYVVAAITGIAAASRGLF</sequence>
<comment type="caution">
    <text evidence="2">The sequence shown here is derived from an EMBL/GenBank/DDBJ whole genome shotgun (WGS) entry which is preliminary data.</text>
</comment>
<evidence type="ECO:0000256" key="1">
    <source>
        <dbReference type="SAM" id="Phobius"/>
    </source>
</evidence>
<dbReference type="EMBL" id="JBHSQH010000001">
    <property type="protein sequence ID" value="MFC5970040.1"/>
    <property type="molecule type" value="Genomic_DNA"/>
</dbReference>
<evidence type="ECO:0000313" key="2">
    <source>
        <dbReference type="EMBL" id="MFC5970040.1"/>
    </source>
</evidence>
<dbReference type="AlphaFoldDB" id="A0ABD5RHW3"/>
<protein>
    <submittedName>
        <fullName evidence="2">Uncharacterized protein</fullName>
    </submittedName>
</protein>
<keyword evidence="3" id="KW-1185">Reference proteome</keyword>
<proteinExistence type="predicted"/>